<name>K0RAL0_THAOC</name>
<dbReference type="AlphaFoldDB" id="K0RAL0"/>
<sequence>MLIALSMHPCEISGGHPIVGCYIGRRATCVAGGIYLLCSTTDSIPSVPPLVGRGYLLRPPIKGAHPPTSTSTMHALRSNPGSVTNTINPITAHVFVVIPSAIEMNTGLGRTPVPAAQCQQRGQHHLEKITVYSNSSR</sequence>
<proteinExistence type="predicted"/>
<protein>
    <submittedName>
        <fullName evidence="1">Uncharacterized protein</fullName>
    </submittedName>
</protein>
<reference evidence="1 2" key="1">
    <citation type="journal article" date="2012" name="Genome Biol.">
        <title>Genome and low-iron response of an oceanic diatom adapted to chronic iron limitation.</title>
        <authorList>
            <person name="Lommer M."/>
            <person name="Specht M."/>
            <person name="Roy A.S."/>
            <person name="Kraemer L."/>
            <person name="Andreson R."/>
            <person name="Gutowska M.A."/>
            <person name="Wolf J."/>
            <person name="Bergner S.V."/>
            <person name="Schilhabel M.B."/>
            <person name="Klostermeier U.C."/>
            <person name="Beiko R.G."/>
            <person name="Rosenstiel P."/>
            <person name="Hippler M."/>
            <person name="Laroche J."/>
        </authorList>
    </citation>
    <scope>NUCLEOTIDE SEQUENCE [LARGE SCALE GENOMIC DNA]</scope>
    <source>
        <strain evidence="1 2">CCMP1005</strain>
    </source>
</reference>
<accession>K0RAL0</accession>
<dbReference type="EMBL" id="AGNL01044875">
    <property type="protein sequence ID" value="EJK49354.1"/>
    <property type="molecule type" value="Genomic_DNA"/>
</dbReference>
<evidence type="ECO:0000313" key="2">
    <source>
        <dbReference type="Proteomes" id="UP000266841"/>
    </source>
</evidence>
<dbReference type="Proteomes" id="UP000266841">
    <property type="component" value="Unassembled WGS sequence"/>
</dbReference>
<gene>
    <name evidence="1" type="ORF">THAOC_31774</name>
</gene>
<comment type="caution">
    <text evidence="1">The sequence shown here is derived from an EMBL/GenBank/DDBJ whole genome shotgun (WGS) entry which is preliminary data.</text>
</comment>
<evidence type="ECO:0000313" key="1">
    <source>
        <dbReference type="EMBL" id="EJK49354.1"/>
    </source>
</evidence>
<keyword evidence="2" id="KW-1185">Reference proteome</keyword>
<organism evidence="1 2">
    <name type="scientific">Thalassiosira oceanica</name>
    <name type="common">Marine diatom</name>
    <dbReference type="NCBI Taxonomy" id="159749"/>
    <lineage>
        <taxon>Eukaryota</taxon>
        <taxon>Sar</taxon>
        <taxon>Stramenopiles</taxon>
        <taxon>Ochrophyta</taxon>
        <taxon>Bacillariophyta</taxon>
        <taxon>Coscinodiscophyceae</taxon>
        <taxon>Thalassiosirophycidae</taxon>
        <taxon>Thalassiosirales</taxon>
        <taxon>Thalassiosiraceae</taxon>
        <taxon>Thalassiosira</taxon>
    </lineage>
</organism>